<dbReference type="PROSITE" id="PS50057">
    <property type="entry name" value="FERM_3"/>
    <property type="match status" value="1"/>
</dbReference>
<dbReference type="SMART" id="SM00325">
    <property type="entry name" value="RhoGEF"/>
    <property type="match status" value="1"/>
</dbReference>
<dbReference type="CDD" id="cd00160">
    <property type="entry name" value="RhoGEF"/>
    <property type="match status" value="1"/>
</dbReference>
<evidence type="ECO:0000313" key="4">
    <source>
        <dbReference type="EMBL" id="CAD8124183.1"/>
    </source>
</evidence>
<dbReference type="InterPro" id="IPR000299">
    <property type="entry name" value="FERM_domain"/>
</dbReference>
<proteinExistence type="predicted"/>
<evidence type="ECO:0000313" key="5">
    <source>
        <dbReference type="Proteomes" id="UP000692954"/>
    </source>
</evidence>
<keyword evidence="5" id="KW-1185">Reference proteome</keyword>
<dbReference type="Pfam" id="PF00621">
    <property type="entry name" value="RhoGEF"/>
    <property type="match status" value="1"/>
</dbReference>
<dbReference type="InterPro" id="IPR001683">
    <property type="entry name" value="PX_dom"/>
</dbReference>
<evidence type="ECO:0008006" key="6">
    <source>
        <dbReference type="Google" id="ProtNLM"/>
    </source>
</evidence>
<organism evidence="4 5">
    <name type="scientific">Paramecium sonneborni</name>
    <dbReference type="NCBI Taxonomy" id="65129"/>
    <lineage>
        <taxon>Eukaryota</taxon>
        <taxon>Sar</taxon>
        <taxon>Alveolata</taxon>
        <taxon>Ciliophora</taxon>
        <taxon>Intramacronucleata</taxon>
        <taxon>Oligohymenophorea</taxon>
        <taxon>Peniculida</taxon>
        <taxon>Parameciidae</taxon>
        <taxon>Paramecium</taxon>
    </lineage>
</organism>
<feature type="domain" description="FERM" evidence="2">
    <location>
        <begin position="604"/>
        <end position="946"/>
    </location>
</feature>
<dbReference type="OrthoDB" id="660555at2759"/>
<dbReference type="InterPro" id="IPR051092">
    <property type="entry name" value="FYVE_RhoGEF_PH"/>
</dbReference>
<dbReference type="PROSITE" id="PS50195">
    <property type="entry name" value="PX"/>
    <property type="match status" value="1"/>
</dbReference>
<name>A0A8S1RA10_9CILI</name>
<dbReference type="PANTHER" id="PTHR12673">
    <property type="entry name" value="FACIOGENITAL DYSPLASIA PROTEIN"/>
    <property type="match status" value="1"/>
</dbReference>
<dbReference type="GO" id="GO:0005737">
    <property type="term" value="C:cytoplasm"/>
    <property type="evidence" value="ECO:0007669"/>
    <property type="project" value="TreeGrafter"/>
</dbReference>
<dbReference type="CDD" id="cd06093">
    <property type="entry name" value="PX_domain"/>
    <property type="match status" value="1"/>
</dbReference>
<dbReference type="Proteomes" id="UP000692954">
    <property type="component" value="Unassembled WGS sequence"/>
</dbReference>
<dbReference type="PROSITE" id="PS50096">
    <property type="entry name" value="IQ"/>
    <property type="match status" value="1"/>
</dbReference>
<protein>
    <recommendedName>
        <fullName evidence="6">DH domain-containing protein</fullName>
    </recommendedName>
</protein>
<dbReference type="EMBL" id="CAJJDN010000149">
    <property type="protein sequence ID" value="CAD8124183.1"/>
    <property type="molecule type" value="Genomic_DNA"/>
</dbReference>
<dbReference type="PROSITE" id="PS50010">
    <property type="entry name" value="DH_2"/>
    <property type="match status" value="1"/>
</dbReference>
<dbReference type="GO" id="GO:0035091">
    <property type="term" value="F:phosphatidylinositol binding"/>
    <property type="evidence" value="ECO:0007669"/>
    <property type="project" value="InterPro"/>
</dbReference>
<dbReference type="Pfam" id="PF00787">
    <property type="entry name" value="PX"/>
    <property type="match status" value="1"/>
</dbReference>
<dbReference type="AlphaFoldDB" id="A0A8S1RA10"/>
<feature type="domain" description="PX" evidence="3">
    <location>
        <begin position="429"/>
        <end position="542"/>
    </location>
</feature>
<reference evidence="4" key="1">
    <citation type="submission" date="2021-01" db="EMBL/GenBank/DDBJ databases">
        <authorList>
            <consortium name="Genoscope - CEA"/>
            <person name="William W."/>
        </authorList>
    </citation>
    <scope>NUCLEOTIDE SEQUENCE</scope>
</reference>
<sequence length="946" mass="112722">MQHQLSLTLESNNSYLSDQLENVDMPQINGNFFFQGEEQQSKLLSDIHLVSKRLSHSADHYINEIVGQRDASIKQIILIQSYYRMYSCRIKYEKRKKWARYRKCVIQELVDSEFTYIKDLELIILKFHDPLQEMLTEAELKLLFRNLKQIYSLNKQFLFEISERFNNFTQHTCFGKIFDKYVQFFKIYFEYTSSFSIEIVSQLRKEIQKLNDFIKELEEIDIFKGGNLESYLIKPVQRLPKYVLLIKDLIKHTWQSHPDYEQLQISLNKFVEVNCKIDVLMDNVLKNQMLFELQKQFFDSINVSIVESTRKYLQSETINVLVSKQQKSVIVYICNDMIILTQRNQNTLIKQHEKLYEYLYLNEKSYCKNKPETQYCKFLFTVSSQEQNITFICQDAEQKQKLLSLFESLINEIKMKYQKWEIIQVQEDQPIQVYARGTEVRKSLLQTYTVYVMIISAGTQSLTLLTRYSSLIKLETILRKEFPEMSIPHLSKNQWASNKKTQLIEARKIIIENFLEAVLNSPYIKQNPDQVLKYLELPPSFYQILATSPSQSFIERENLRNTVKSSSFNSDDVSLSETLRFARNSNYVRQTMHHKSLKGTNSNINIKIMFLNEFYIFLPITPELRVSDLIDMAAEAIKLKNYEDFKLVLIDGLEVRILDDDDCIPQTKKNKQINEGLITKISYLFKEKQKPDTKLILKKYLYLSSKQEKKDYQSDLVRLDLISHQAFDDIKNMKYKLTFSQYCVYSIYFLIIKFYEHFKHIFTKSSLPINLVKYLIPDKIFKQEKEQIWIQEIFTAIGVVKLEIEQIIKQHDKNLQGIKKLEQQFQYIAELLFMESLQQNQFYGLQHFNIEIPNTTKDILQKQYKCQLETYSTLGVKFDRFIIIYNMEKKMEILLSEIKNPSPFPFYFQFQIKQLQNEKIIFKTSNGLEIQKLYELYSNISNNYMM</sequence>
<dbReference type="InterPro" id="IPR001331">
    <property type="entry name" value="GDS_CDC24_CS"/>
</dbReference>
<dbReference type="GO" id="GO:0005085">
    <property type="term" value="F:guanyl-nucleotide exchange factor activity"/>
    <property type="evidence" value="ECO:0007669"/>
    <property type="project" value="InterPro"/>
</dbReference>
<feature type="domain" description="DH" evidence="1">
    <location>
        <begin position="101"/>
        <end position="280"/>
    </location>
</feature>
<accession>A0A8S1RA10</accession>
<gene>
    <name evidence="4" type="ORF">PSON_ATCC_30995.1.T1490128</name>
</gene>
<dbReference type="InterPro" id="IPR000219">
    <property type="entry name" value="DH_dom"/>
</dbReference>
<evidence type="ECO:0000259" key="2">
    <source>
        <dbReference type="PROSITE" id="PS50057"/>
    </source>
</evidence>
<evidence type="ECO:0000259" key="1">
    <source>
        <dbReference type="PROSITE" id="PS50010"/>
    </source>
</evidence>
<evidence type="ECO:0000259" key="3">
    <source>
        <dbReference type="PROSITE" id="PS50195"/>
    </source>
</evidence>
<dbReference type="PANTHER" id="PTHR12673:SF159">
    <property type="entry name" value="LD03170P"/>
    <property type="match status" value="1"/>
</dbReference>
<comment type="caution">
    <text evidence="4">The sequence shown here is derived from an EMBL/GenBank/DDBJ whole genome shotgun (WGS) entry which is preliminary data.</text>
</comment>
<dbReference type="SMART" id="SM00312">
    <property type="entry name" value="PX"/>
    <property type="match status" value="1"/>
</dbReference>
<dbReference type="GO" id="GO:0035556">
    <property type="term" value="P:intracellular signal transduction"/>
    <property type="evidence" value="ECO:0007669"/>
    <property type="project" value="InterPro"/>
</dbReference>
<dbReference type="PROSITE" id="PS00741">
    <property type="entry name" value="DH_1"/>
    <property type="match status" value="1"/>
</dbReference>